<evidence type="ECO:0000313" key="2">
    <source>
        <dbReference type="Proteomes" id="UP001150581"/>
    </source>
</evidence>
<dbReference type="Proteomes" id="UP001150581">
    <property type="component" value="Unassembled WGS sequence"/>
</dbReference>
<gene>
    <name evidence="1" type="ORF">LPJ66_010704</name>
</gene>
<evidence type="ECO:0000313" key="1">
    <source>
        <dbReference type="EMBL" id="KAJ1884242.1"/>
    </source>
</evidence>
<reference evidence="1" key="1">
    <citation type="submission" date="2022-07" db="EMBL/GenBank/DDBJ databases">
        <title>Phylogenomic reconstructions and comparative analyses of Kickxellomycotina fungi.</title>
        <authorList>
            <person name="Reynolds N.K."/>
            <person name="Stajich J.E."/>
            <person name="Barry K."/>
            <person name="Grigoriev I.V."/>
            <person name="Crous P."/>
            <person name="Smith M.E."/>
        </authorList>
    </citation>
    <scope>NUCLEOTIDE SEQUENCE</scope>
    <source>
        <strain evidence="1">Benny 63K</strain>
    </source>
</reference>
<comment type="caution">
    <text evidence="1">The sequence shown here is derived from an EMBL/GenBank/DDBJ whole genome shotgun (WGS) entry which is preliminary data.</text>
</comment>
<accession>A0ACC1I393</accession>
<keyword evidence="2" id="KW-1185">Reference proteome</keyword>
<proteinExistence type="predicted"/>
<protein>
    <submittedName>
        <fullName evidence="1">Uncharacterized protein</fullName>
    </submittedName>
</protein>
<name>A0ACC1I393_9FUNG</name>
<sequence length="371" mass="41201">MDNSNNSDANTEAVEATHGFFQFADYSDSDSDSDGGLFGKTRDRRVTFDSSQINYQPKIDQDNWFDKTPTQIAQWISAHGGLDEVTFTAQRLYFTKQYARAADLCQQATLAFVGRFERNLRVATIRELLEIGGLAAVRESDCQRVGFFLEWYERCGGMNPGYNRFLMELLGCLGRWEDVLAQCVLYLEQRKQDAKIWETIGRALINVSKDKSAENHNAGKDKQQQQLVRLALGSFYKSHLVMRECKNWKTMDEALRQRCIQEDELRESAVQALRVLGREAECAAASGDSDRREGEGEGELDGEVLWGMCRELGAQAELALAGGCSGSLDRSLEWILAHMKPSAGAGADADADAGAGADADGSDEDNNVEEL</sequence>
<dbReference type="EMBL" id="JANBPG010002910">
    <property type="protein sequence ID" value="KAJ1884242.1"/>
    <property type="molecule type" value="Genomic_DNA"/>
</dbReference>
<organism evidence="1 2">
    <name type="scientific">Kickxella alabastrina</name>
    <dbReference type="NCBI Taxonomy" id="61397"/>
    <lineage>
        <taxon>Eukaryota</taxon>
        <taxon>Fungi</taxon>
        <taxon>Fungi incertae sedis</taxon>
        <taxon>Zoopagomycota</taxon>
        <taxon>Kickxellomycotina</taxon>
        <taxon>Kickxellomycetes</taxon>
        <taxon>Kickxellales</taxon>
        <taxon>Kickxellaceae</taxon>
        <taxon>Kickxella</taxon>
    </lineage>
</organism>